<proteinExistence type="inferred from homology"/>
<evidence type="ECO:0000256" key="7">
    <source>
        <dbReference type="ARBA" id="ARBA00023157"/>
    </source>
</evidence>
<dbReference type="InterPro" id="IPR008427">
    <property type="entry name" value="Extracellular_membr_CFEM_dom"/>
</dbReference>
<comment type="similarity">
    <text evidence="3">Belongs to the RBT5 family.</text>
</comment>
<evidence type="ECO:0000256" key="8">
    <source>
        <dbReference type="ARBA" id="ARBA00023288"/>
    </source>
</evidence>
<feature type="chain" id="PRO_5040303069" description="CFEM domain-containing protein" evidence="11">
    <location>
        <begin position="19"/>
        <end position="293"/>
    </location>
</feature>
<feature type="region of interest" description="Disordered" evidence="9">
    <location>
        <begin position="155"/>
        <end position="181"/>
    </location>
</feature>
<dbReference type="Pfam" id="PF05730">
    <property type="entry name" value="CFEM"/>
    <property type="match status" value="1"/>
</dbReference>
<dbReference type="EMBL" id="JAFIMR010000001">
    <property type="protein sequence ID" value="KAI1881723.1"/>
    <property type="molecule type" value="Genomic_DNA"/>
</dbReference>
<comment type="subcellular location">
    <subcellularLocation>
        <location evidence="1">Membrane</location>
        <topology evidence="1">Lipid-anchor</topology>
        <topology evidence="1">GPI-anchor</topology>
    </subcellularLocation>
    <subcellularLocation>
        <location evidence="2">Secreted</location>
    </subcellularLocation>
</comment>
<feature type="transmembrane region" description="Helical" evidence="10">
    <location>
        <begin position="188"/>
        <end position="208"/>
    </location>
</feature>
<evidence type="ECO:0000313" key="14">
    <source>
        <dbReference type="Proteomes" id="UP000829685"/>
    </source>
</evidence>
<keyword evidence="5" id="KW-0336">GPI-anchor</keyword>
<organism evidence="13 14">
    <name type="scientific">Neoarthrinium moseri</name>
    <dbReference type="NCBI Taxonomy" id="1658444"/>
    <lineage>
        <taxon>Eukaryota</taxon>
        <taxon>Fungi</taxon>
        <taxon>Dikarya</taxon>
        <taxon>Ascomycota</taxon>
        <taxon>Pezizomycotina</taxon>
        <taxon>Sordariomycetes</taxon>
        <taxon>Xylariomycetidae</taxon>
        <taxon>Amphisphaeriales</taxon>
        <taxon>Apiosporaceae</taxon>
        <taxon>Neoarthrinium</taxon>
    </lineage>
</organism>
<evidence type="ECO:0000256" key="2">
    <source>
        <dbReference type="ARBA" id="ARBA00004613"/>
    </source>
</evidence>
<dbReference type="GO" id="GO:0005576">
    <property type="term" value="C:extracellular region"/>
    <property type="evidence" value="ECO:0007669"/>
    <property type="project" value="UniProtKB-SubCell"/>
</dbReference>
<keyword evidence="7" id="KW-1015">Disulfide bond</keyword>
<keyword evidence="4" id="KW-0964">Secreted</keyword>
<evidence type="ECO:0000256" key="1">
    <source>
        <dbReference type="ARBA" id="ARBA00004589"/>
    </source>
</evidence>
<keyword evidence="14" id="KW-1185">Reference proteome</keyword>
<dbReference type="GO" id="GO:0098552">
    <property type="term" value="C:side of membrane"/>
    <property type="evidence" value="ECO:0007669"/>
    <property type="project" value="UniProtKB-KW"/>
</dbReference>
<dbReference type="AlphaFoldDB" id="A0A9P9WYQ3"/>
<evidence type="ECO:0000256" key="5">
    <source>
        <dbReference type="ARBA" id="ARBA00022622"/>
    </source>
</evidence>
<keyword evidence="8" id="KW-0449">Lipoprotein</keyword>
<evidence type="ECO:0000259" key="12">
    <source>
        <dbReference type="Pfam" id="PF05730"/>
    </source>
</evidence>
<feature type="signal peptide" evidence="11">
    <location>
        <begin position="1"/>
        <end position="18"/>
    </location>
</feature>
<evidence type="ECO:0000256" key="11">
    <source>
        <dbReference type="SAM" id="SignalP"/>
    </source>
</evidence>
<accession>A0A9P9WYQ3</accession>
<gene>
    <name evidence="13" type="ORF">JX265_000549</name>
</gene>
<protein>
    <recommendedName>
        <fullName evidence="12">CFEM domain-containing protein</fullName>
    </recommendedName>
</protein>
<evidence type="ECO:0000256" key="10">
    <source>
        <dbReference type="SAM" id="Phobius"/>
    </source>
</evidence>
<keyword evidence="10" id="KW-0472">Membrane</keyword>
<keyword evidence="10" id="KW-1133">Transmembrane helix</keyword>
<name>A0A9P9WYQ3_9PEZI</name>
<evidence type="ECO:0000313" key="13">
    <source>
        <dbReference type="EMBL" id="KAI1881723.1"/>
    </source>
</evidence>
<evidence type="ECO:0000256" key="3">
    <source>
        <dbReference type="ARBA" id="ARBA00010031"/>
    </source>
</evidence>
<feature type="compositionally biased region" description="Polar residues" evidence="9">
    <location>
        <begin position="155"/>
        <end position="174"/>
    </location>
</feature>
<keyword evidence="10" id="KW-0812">Transmembrane</keyword>
<keyword evidence="6 11" id="KW-0732">Signal</keyword>
<keyword evidence="5" id="KW-0325">Glycoprotein</keyword>
<evidence type="ECO:0000256" key="9">
    <source>
        <dbReference type="SAM" id="MobiDB-lite"/>
    </source>
</evidence>
<dbReference type="Proteomes" id="UP000829685">
    <property type="component" value="Unassembled WGS sequence"/>
</dbReference>
<comment type="caution">
    <text evidence="13">The sequence shown here is derived from an EMBL/GenBank/DDBJ whole genome shotgun (WGS) entry which is preliminary data.</text>
</comment>
<evidence type="ECO:0000256" key="6">
    <source>
        <dbReference type="ARBA" id="ARBA00022729"/>
    </source>
</evidence>
<evidence type="ECO:0000256" key="4">
    <source>
        <dbReference type="ARBA" id="ARBA00022525"/>
    </source>
</evidence>
<feature type="region of interest" description="Disordered" evidence="9">
    <location>
        <begin position="219"/>
        <end position="275"/>
    </location>
</feature>
<feature type="domain" description="CFEM" evidence="12">
    <location>
        <begin position="24"/>
        <end position="88"/>
    </location>
</feature>
<reference evidence="13" key="1">
    <citation type="submission" date="2021-03" db="EMBL/GenBank/DDBJ databases">
        <title>Revisited historic fungal species revealed as producer of novel bioactive compounds through whole genome sequencing and comparative genomics.</title>
        <authorList>
            <person name="Vignolle G.A."/>
            <person name="Hochenegger N."/>
            <person name="Mach R.L."/>
            <person name="Mach-Aigner A.R."/>
            <person name="Javad Rahimi M."/>
            <person name="Salim K.A."/>
            <person name="Chan C.M."/>
            <person name="Lim L.B.L."/>
            <person name="Cai F."/>
            <person name="Druzhinina I.S."/>
            <person name="U'Ren J.M."/>
            <person name="Derntl C."/>
        </authorList>
    </citation>
    <scope>NUCLEOTIDE SEQUENCE</scope>
    <source>
        <strain evidence="13">TUCIM 5799</strain>
    </source>
</reference>
<sequence>MNGSVALVWCLMAVAARAAVGNLDCGRTCLSGAITSFPFCAVDQLDCQCGPKEDDIGARAGNCIDAQCGPSPVQLRDQVLSSFSAVCSSFHRRKTSSRAASPVPTQARTTFITTVVVTDGSTGHAETKTVTETVGLEPPLTDSVTSSVLSPATPFTDTYTGLTTTSPAQPSQPAGTGENGTPGLAKKYQIIIGTMVPVSVIVTTYLVYRLHIRLRISSSRDRSDPRVDGVNQTTQTEGPSWPVGTSCFGRGLGSGAPSRVRETHNLRPSRGSEGVEYRDTYSERRLTVHAIRH</sequence>